<evidence type="ECO:0000256" key="5">
    <source>
        <dbReference type="ARBA" id="ARBA00023004"/>
    </source>
</evidence>
<dbReference type="InterPro" id="IPR009050">
    <property type="entry name" value="Globin-like_sf"/>
</dbReference>
<dbReference type="Proteomes" id="UP000050795">
    <property type="component" value="Unassembled WGS sequence"/>
</dbReference>
<name>A0AA85JE16_TRIRE</name>
<evidence type="ECO:0000313" key="9">
    <source>
        <dbReference type="Proteomes" id="UP000050795"/>
    </source>
</evidence>
<dbReference type="SUPFAM" id="SSF46458">
    <property type="entry name" value="Globin-like"/>
    <property type="match status" value="1"/>
</dbReference>
<keyword evidence="9" id="KW-1185">Reference proteome</keyword>
<proteinExistence type="inferred from homology"/>
<dbReference type="Gene3D" id="1.10.490.10">
    <property type="entry name" value="Globins"/>
    <property type="match status" value="1"/>
</dbReference>
<evidence type="ECO:0000256" key="7">
    <source>
        <dbReference type="SAM" id="MobiDB-lite"/>
    </source>
</evidence>
<dbReference type="GO" id="GO:0046872">
    <property type="term" value="F:metal ion binding"/>
    <property type="evidence" value="ECO:0007669"/>
    <property type="project" value="UniProtKB-KW"/>
</dbReference>
<reference evidence="10" key="2">
    <citation type="submission" date="2023-11" db="UniProtKB">
        <authorList>
            <consortium name="WormBaseParasite"/>
        </authorList>
    </citation>
    <scope>IDENTIFICATION</scope>
</reference>
<feature type="region of interest" description="Disordered" evidence="7">
    <location>
        <begin position="1"/>
        <end position="74"/>
    </location>
</feature>
<keyword evidence="1 6" id="KW-0813">Transport</keyword>
<keyword evidence="3 6" id="KW-0561">Oxygen transport</keyword>
<accession>A0AA85JE16</accession>
<dbReference type="GO" id="GO:0019825">
    <property type="term" value="F:oxygen binding"/>
    <property type="evidence" value="ECO:0007669"/>
    <property type="project" value="InterPro"/>
</dbReference>
<evidence type="ECO:0000256" key="6">
    <source>
        <dbReference type="RuleBase" id="RU000356"/>
    </source>
</evidence>
<dbReference type="PRINTS" id="PR00188">
    <property type="entry name" value="PLANTGLOBIN"/>
</dbReference>
<dbReference type="PANTHER" id="PTHR46458">
    <property type="entry name" value="BLR2807 PROTEIN"/>
    <property type="match status" value="1"/>
</dbReference>
<evidence type="ECO:0000256" key="1">
    <source>
        <dbReference type="ARBA" id="ARBA00022448"/>
    </source>
</evidence>
<keyword evidence="5" id="KW-0408">Iron</keyword>
<evidence type="ECO:0000259" key="8">
    <source>
        <dbReference type="PROSITE" id="PS01033"/>
    </source>
</evidence>
<dbReference type="GO" id="GO:0005344">
    <property type="term" value="F:oxygen carrier activity"/>
    <property type="evidence" value="ECO:0007669"/>
    <property type="project" value="UniProtKB-KW"/>
</dbReference>
<evidence type="ECO:0000313" key="10">
    <source>
        <dbReference type="WBParaSite" id="TREG1_15230.1"/>
    </source>
</evidence>
<dbReference type="InterPro" id="IPR044399">
    <property type="entry name" value="Mb-like_M"/>
</dbReference>
<feature type="domain" description="Globin" evidence="8">
    <location>
        <begin position="82"/>
        <end position="230"/>
    </location>
</feature>
<feature type="compositionally biased region" description="Polar residues" evidence="7">
    <location>
        <begin position="1"/>
        <end position="14"/>
    </location>
</feature>
<organism evidence="9 10">
    <name type="scientific">Trichobilharzia regenti</name>
    <name type="common">Nasal bird schistosome</name>
    <dbReference type="NCBI Taxonomy" id="157069"/>
    <lineage>
        <taxon>Eukaryota</taxon>
        <taxon>Metazoa</taxon>
        <taxon>Spiralia</taxon>
        <taxon>Lophotrochozoa</taxon>
        <taxon>Platyhelminthes</taxon>
        <taxon>Trematoda</taxon>
        <taxon>Digenea</taxon>
        <taxon>Strigeidida</taxon>
        <taxon>Schistosomatoidea</taxon>
        <taxon>Schistosomatidae</taxon>
        <taxon>Trichobilharzia</taxon>
    </lineage>
</organism>
<dbReference type="InterPro" id="IPR012292">
    <property type="entry name" value="Globin/Proto"/>
</dbReference>
<evidence type="ECO:0000256" key="4">
    <source>
        <dbReference type="ARBA" id="ARBA00022723"/>
    </source>
</evidence>
<evidence type="ECO:0000256" key="3">
    <source>
        <dbReference type="ARBA" id="ARBA00022621"/>
    </source>
</evidence>
<dbReference type="Pfam" id="PF00042">
    <property type="entry name" value="Globin"/>
    <property type="match status" value="1"/>
</dbReference>
<keyword evidence="2 6" id="KW-0349">Heme</keyword>
<dbReference type="GO" id="GO:0020037">
    <property type="term" value="F:heme binding"/>
    <property type="evidence" value="ECO:0007669"/>
    <property type="project" value="InterPro"/>
</dbReference>
<comment type="similarity">
    <text evidence="6">Belongs to the globin family.</text>
</comment>
<dbReference type="PROSITE" id="PS01033">
    <property type="entry name" value="GLOBIN"/>
    <property type="match status" value="1"/>
</dbReference>
<dbReference type="WBParaSite" id="TREG1_15230.1">
    <property type="protein sequence ID" value="TREG1_15230.1"/>
    <property type="gene ID" value="TREG1_15230"/>
</dbReference>
<keyword evidence="4" id="KW-0479">Metal-binding</keyword>
<evidence type="ECO:0000256" key="2">
    <source>
        <dbReference type="ARBA" id="ARBA00022617"/>
    </source>
</evidence>
<protein>
    <recommendedName>
        <fullName evidence="8">Globin domain-containing protein</fullName>
    </recommendedName>
</protein>
<sequence length="286" mass="32308">MGSEQSRPSGNKQAGSKKISVAAVPQNDQQKFNQEDAIQPNEVPPDNNHNTYDDNDNNNESKTEIQKSGPPKPGEIKSFRQLFSDFELDVLFSTWPLLSKNPVGTGCLVFKNAFEIHPKLRNFFAFGNLSPEELLDSPDLKIHSAKVMRVIHKAVEALNGDSKSLYEELVILGAKHAAIADMKIEYFKIIKEAILMTWGRLIYEEFTDDVRKAWGHVLDEVVAIMTEGCLIFEEEEEKMLEEDDTCQDLNSVPNDEHHCVKEKKTNRTSVATVPKEELAQIYPSCK</sequence>
<dbReference type="AlphaFoldDB" id="A0AA85JE16"/>
<dbReference type="PANTHER" id="PTHR46458:SF1">
    <property type="entry name" value="GEO09476P1"/>
    <property type="match status" value="1"/>
</dbReference>
<dbReference type="InterPro" id="IPR050532">
    <property type="entry name" value="Globin-like_OT"/>
</dbReference>
<dbReference type="CDD" id="cd01040">
    <property type="entry name" value="Mb-like"/>
    <property type="match status" value="1"/>
</dbReference>
<reference evidence="9" key="1">
    <citation type="submission" date="2022-06" db="EMBL/GenBank/DDBJ databases">
        <authorList>
            <person name="Berger JAMES D."/>
            <person name="Berger JAMES D."/>
        </authorList>
    </citation>
    <scope>NUCLEOTIDE SEQUENCE [LARGE SCALE GENOMIC DNA]</scope>
</reference>
<dbReference type="InterPro" id="IPR000971">
    <property type="entry name" value="Globin"/>
</dbReference>